<evidence type="ECO:0000313" key="2">
    <source>
        <dbReference type="Proteomes" id="UP000238823"/>
    </source>
</evidence>
<dbReference type="AlphaFoldDB" id="A0A2S9YKB0"/>
<organism evidence="1 2">
    <name type="scientific">Enhygromyxa salina</name>
    <dbReference type="NCBI Taxonomy" id="215803"/>
    <lineage>
        <taxon>Bacteria</taxon>
        <taxon>Pseudomonadati</taxon>
        <taxon>Myxococcota</taxon>
        <taxon>Polyangia</taxon>
        <taxon>Nannocystales</taxon>
        <taxon>Nannocystaceae</taxon>
        <taxon>Enhygromyxa</taxon>
    </lineage>
</organism>
<dbReference type="Gene3D" id="2.60.40.1120">
    <property type="entry name" value="Carboxypeptidase-like, regulatory domain"/>
    <property type="match status" value="1"/>
</dbReference>
<dbReference type="EMBL" id="PVNL01000093">
    <property type="protein sequence ID" value="PRQ05523.1"/>
    <property type="molecule type" value="Genomic_DNA"/>
</dbReference>
<name>A0A2S9YKB0_9BACT</name>
<dbReference type="Proteomes" id="UP000238823">
    <property type="component" value="Unassembled WGS sequence"/>
</dbReference>
<dbReference type="InterPro" id="IPR008969">
    <property type="entry name" value="CarboxyPept-like_regulatory"/>
</dbReference>
<gene>
    <name evidence="1" type="ORF">ENSA7_45690</name>
</gene>
<sequence length="218" mass="23190">MPVVPGGRQCERCEHRVTDTQALTEAELERVLDASETGRACVRIVREGERLRLATGLAASIVALVLAGCATPGSDPYGSVLGPQLTLIDAGAPGQIGGVIRDTAGQPIEDAFVILQSVALERERELITGPTGVYRFDELPPGTYTVQILVRKANVSKIVELGADRSAGSVVASSGARINFEISPEAMNDRVLVGMVVCEPRIRMDASSTYSSKLVWID</sequence>
<comment type="caution">
    <text evidence="1">The sequence shown here is derived from an EMBL/GenBank/DDBJ whole genome shotgun (WGS) entry which is preliminary data.</text>
</comment>
<proteinExistence type="predicted"/>
<protein>
    <recommendedName>
        <fullName evidence="3">Carboxypeptidase regulatory-like domain-containing protein</fullName>
    </recommendedName>
</protein>
<evidence type="ECO:0008006" key="3">
    <source>
        <dbReference type="Google" id="ProtNLM"/>
    </source>
</evidence>
<reference evidence="1 2" key="1">
    <citation type="submission" date="2018-03" db="EMBL/GenBank/DDBJ databases">
        <title>Draft Genome Sequences of the Obligatory Marine Myxobacteria Enhygromyxa salina SWB007.</title>
        <authorList>
            <person name="Poehlein A."/>
            <person name="Moghaddam J.A."/>
            <person name="Harms H."/>
            <person name="Alanjari M."/>
            <person name="Koenig G.M."/>
            <person name="Daniel R."/>
            <person name="Schaeberle T.F."/>
        </authorList>
    </citation>
    <scope>NUCLEOTIDE SEQUENCE [LARGE SCALE GENOMIC DNA]</scope>
    <source>
        <strain evidence="1 2">SWB007</strain>
    </source>
</reference>
<dbReference type="SUPFAM" id="SSF49464">
    <property type="entry name" value="Carboxypeptidase regulatory domain-like"/>
    <property type="match status" value="1"/>
</dbReference>
<dbReference type="RefSeq" id="WP_106091500.1">
    <property type="nucleotide sequence ID" value="NZ_PVNL01000093.1"/>
</dbReference>
<accession>A0A2S9YKB0</accession>
<dbReference type="OrthoDB" id="5479785at2"/>
<evidence type="ECO:0000313" key="1">
    <source>
        <dbReference type="EMBL" id="PRQ05523.1"/>
    </source>
</evidence>
<dbReference type="Pfam" id="PF13620">
    <property type="entry name" value="CarboxypepD_reg"/>
    <property type="match status" value="1"/>
</dbReference>